<gene>
    <name evidence="2" type="ORF">IAA66_05765</name>
</gene>
<dbReference type="EMBL" id="DVFI01000087">
    <property type="protein sequence ID" value="HIQ63079.1"/>
    <property type="molecule type" value="Genomic_DNA"/>
</dbReference>
<dbReference type="SMART" id="SM00987">
    <property type="entry name" value="UreE_C"/>
    <property type="match status" value="1"/>
</dbReference>
<dbReference type="EC" id="3.2.2.15" evidence="2"/>
<feature type="domain" description="Uracil-DNA glycosylase-like" evidence="1">
    <location>
        <begin position="9"/>
        <end position="155"/>
    </location>
</feature>
<sequence>MEEWCASFSPVFTPECRVLVLGSMPGAASLRAGAYYAHPRNAFWPILFALWGETPPADYPSRLAFALERGVALWDAARLCRRAGSEDASIRDAVPNDLSALRAQCPRLNRIFYNGQAAARLAMPAPWARCTTLPSTSPAHAVHFDRKLAAWRALREALEQG</sequence>
<evidence type="ECO:0000259" key="1">
    <source>
        <dbReference type="SMART" id="SM00986"/>
    </source>
</evidence>
<reference evidence="2" key="2">
    <citation type="journal article" date="2021" name="PeerJ">
        <title>Extensive microbial diversity within the chicken gut microbiome revealed by metagenomics and culture.</title>
        <authorList>
            <person name="Gilroy R."/>
            <person name="Ravi A."/>
            <person name="Getino M."/>
            <person name="Pursley I."/>
            <person name="Horton D.L."/>
            <person name="Alikhan N.F."/>
            <person name="Baker D."/>
            <person name="Gharbi K."/>
            <person name="Hall N."/>
            <person name="Watson M."/>
            <person name="Adriaenssens E.M."/>
            <person name="Foster-Nyarko E."/>
            <person name="Jarju S."/>
            <person name="Secka A."/>
            <person name="Antonio M."/>
            <person name="Oren A."/>
            <person name="Chaudhuri R.R."/>
            <person name="La Ragione R."/>
            <person name="Hildebrand F."/>
            <person name="Pallen M.J."/>
        </authorList>
    </citation>
    <scope>NUCLEOTIDE SEQUENCE</scope>
    <source>
        <strain evidence="2">ChiHile30-977</strain>
    </source>
</reference>
<accession>A0A9D1CJV7</accession>
<keyword evidence="2" id="KW-0326">Glycosidase</keyword>
<comment type="caution">
    <text evidence="2">The sequence shown here is derived from an EMBL/GenBank/DDBJ whole genome shotgun (WGS) entry which is preliminary data.</text>
</comment>
<dbReference type="NCBIfam" id="TIGR04274">
    <property type="entry name" value="hypoxanDNAglyco"/>
    <property type="match status" value="1"/>
</dbReference>
<name>A0A9D1CJV7_9FIRM</name>
<protein>
    <submittedName>
        <fullName evidence="2">DNA-deoxyinosine glycosylase</fullName>
        <ecNumber evidence="2">3.2.2.15</ecNumber>
    </submittedName>
</protein>
<dbReference type="SUPFAM" id="SSF52141">
    <property type="entry name" value="Uracil-DNA glycosylase-like"/>
    <property type="match status" value="1"/>
</dbReference>
<dbReference type="SMART" id="SM00986">
    <property type="entry name" value="UDG"/>
    <property type="match status" value="1"/>
</dbReference>
<dbReference type="Gene3D" id="3.40.470.10">
    <property type="entry name" value="Uracil-DNA glycosylase-like domain"/>
    <property type="match status" value="1"/>
</dbReference>
<dbReference type="CDD" id="cd10032">
    <property type="entry name" value="UDG-F6_HDG"/>
    <property type="match status" value="1"/>
</dbReference>
<dbReference type="Pfam" id="PF03167">
    <property type="entry name" value="UDG"/>
    <property type="match status" value="1"/>
</dbReference>
<proteinExistence type="predicted"/>
<dbReference type="InterPro" id="IPR005122">
    <property type="entry name" value="Uracil-DNA_glycosylase-like"/>
</dbReference>
<dbReference type="InterPro" id="IPR026353">
    <property type="entry name" value="Hypoxan-DNA_Glyclase"/>
</dbReference>
<evidence type="ECO:0000313" key="2">
    <source>
        <dbReference type="EMBL" id="HIQ63079.1"/>
    </source>
</evidence>
<dbReference type="InterPro" id="IPR036895">
    <property type="entry name" value="Uracil-DNA_glycosylase-like_sf"/>
</dbReference>
<dbReference type="Proteomes" id="UP000886819">
    <property type="component" value="Unassembled WGS sequence"/>
</dbReference>
<organism evidence="2 3">
    <name type="scientific">Candidatus Avichristensenella intestinipullorum</name>
    <dbReference type="NCBI Taxonomy" id="2840693"/>
    <lineage>
        <taxon>Bacteria</taxon>
        <taxon>Bacillati</taxon>
        <taxon>Bacillota</taxon>
        <taxon>Clostridia</taxon>
        <taxon>Candidatus Avichristensenella</taxon>
    </lineage>
</organism>
<reference evidence="2" key="1">
    <citation type="submission" date="2020-10" db="EMBL/GenBank/DDBJ databases">
        <authorList>
            <person name="Gilroy R."/>
        </authorList>
    </citation>
    <scope>NUCLEOTIDE SEQUENCE</scope>
    <source>
        <strain evidence="2">ChiHile30-977</strain>
    </source>
</reference>
<dbReference type="AlphaFoldDB" id="A0A9D1CJV7"/>
<dbReference type="GO" id="GO:0033958">
    <property type="term" value="F:DNA-deoxyinosine glycosylase activity"/>
    <property type="evidence" value="ECO:0007669"/>
    <property type="project" value="UniProtKB-EC"/>
</dbReference>
<keyword evidence="2" id="KW-0378">Hydrolase</keyword>
<evidence type="ECO:0000313" key="3">
    <source>
        <dbReference type="Proteomes" id="UP000886819"/>
    </source>
</evidence>